<evidence type="ECO:0000313" key="2">
    <source>
        <dbReference type="Proteomes" id="UP000026901"/>
    </source>
</evidence>
<dbReference type="KEGG" id="vg:19525540"/>
<reference evidence="2" key="1">
    <citation type="submission" date="2014-09" db="EMBL/GenBank/DDBJ databases">
        <authorList>
            <person name="Sauder A.B."/>
            <person name="McKenzie Q.R."/>
            <person name="Temple L.M."/>
            <person name="Alexis B.K."/>
            <person name="Al-Atrache Z."/>
            <person name="Lewis L.O."/>
            <person name="Loesser-Casey K.E."/>
            <person name="Mitchell K.J."/>
        </authorList>
    </citation>
    <scope>NUCLEOTIDE SEQUENCE [LARGE SCALE GENOMIC DNA]</scope>
</reference>
<sequence length="247" mass="28337">MGKPVSDKNRIGKKSVTSEGYSVTCVAYRKYRDVDVQFDDGTIVSTTWANFERGFIKNPNHRSLRGIGFLGVGAYTIKDSDGNKSKAYNSWAAMIERCFTEPLTTVCEEWTNYQVFAEWFCNNYYECNNEVMQLDKDILVKGNTHYSPDTCCIVPSSINYMFTRNKYKRGAYPIGVCKVTNSKRFVATISVNNTNKSLGRFDTIKEAFEAYKVAKEFEVRRVAAEYKDILPKNVYEAMMSYEVEEDD</sequence>
<dbReference type="EMBL" id="KJ489398">
    <property type="protein sequence ID" value="AHZ09923.1"/>
    <property type="molecule type" value="Genomic_DNA"/>
</dbReference>
<dbReference type="OrthoDB" id="8611at10239"/>
<proteinExistence type="predicted"/>
<evidence type="ECO:0000313" key="1">
    <source>
        <dbReference type="EMBL" id="AHZ09923.1"/>
    </source>
</evidence>
<protein>
    <submittedName>
        <fullName evidence="1">Uncharacterized protein</fullName>
    </submittedName>
</protein>
<dbReference type="Proteomes" id="UP000026901">
    <property type="component" value="Segment"/>
</dbReference>
<accession>A0A024B1Q2</accession>
<keyword evidence="2" id="KW-1185">Reference proteome</keyword>
<dbReference type="SUPFAM" id="SSF54171">
    <property type="entry name" value="DNA-binding domain"/>
    <property type="match status" value="1"/>
</dbReference>
<dbReference type="GeneID" id="19525540"/>
<name>A0A024B1Q2_9CAUD</name>
<organism evidence="1 2">
    <name type="scientific">Bacillus phage Evoli</name>
    <dbReference type="NCBI Taxonomy" id="1486658"/>
    <lineage>
        <taxon>Viruses</taxon>
        <taxon>Duplodnaviria</taxon>
        <taxon>Heunggongvirae</taxon>
        <taxon>Uroviricota</taxon>
        <taxon>Caudoviricetes</taxon>
        <taxon>Herelleviridae</taxon>
        <taxon>Bastillevirinae</taxon>
        <taxon>Bastillevirus</taxon>
        <taxon>Bastillevirus evoli</taxon>
    </lineage>
</organism>
<dbReference type="InterPro" id="IPR016177">
    <property type="entry name" value="DNA-bd_dom_sf"/>
</dbReference>
<dbReference type="GO" id="GO:0003677">
    <property type="term" value="F:DNA binding"/>
    <property type="evidence" value="ECO:0007669"/>
    <property type="project" value="InterPro"/>
</dbReference>
<dbReference type="RefSeq" id="YP_009035720.1">
    <property type="nucleotide sequence ID" value="NC_024207.1"/>
</dbReference>